<comment type="caution">
    <text evidence="1">The sequence shown here is derived from an EMBL/GenBank/DDBJ whole genome shotgun (WGS) entry which is preliminary data.</text>
</comment>
<accession>A0ABP7CYY8</accession>
<proteinExistence type="predicted"/>
<dbReference type="Proteomes" id="UP001500523">
    <property type="component" value="Unassembled WGS sequence"/>
</dbReference>
<name>A0ABP7CYY8_9SPHN</name>
<evidence type="ECO:0000313" key="1">
    <source>
        <dbReference type="EMBL" id="GAA3697091.1"/>
    </source>
</evidence>
<gene>
    <name evidence="1" type="ORF">GCM10022268_04450</name>
</gene>
<sequence>MPDPLALPFPVGSNVARRECNSYATYNRLELTAESLVRCIGQGNDMTKTLDPPNGPARTLAATTTAKLARRMLCASRVAADCLPSGLYGSPGLDILLALHVAEEDAQYLSAGDLTPPGSLAPSVTERWIGALEHSGLIDRRGELLALSVQGHAVVSDLLERLYAVQRSLD</sequence>
<dbReference type="EMBL" id="BAABBF010000001">
    <property type="protein sequence ID" value="GAA3697091.1"/>
    <property type="molecule type" value="Genomic_DNA"/>
</dbReference>
<dbReference type="RefSeq" id="WP_344691730.1">
    <property type="nucleotide sequence ID" value="NZ_BAABBF010000001.1"/>
</dbReference>
<organism evidence="1 2">
    <name type="scientific">Sphingomonas cynarae</name>
    <dbReference type="NCBI Taxonomy" id="930197"/>
    <lineage>
        <taxon>Bacteria</taxon>
        <taxon>Pseudomonadati</taxon>
        <taxon>Pseudomonadota</taxon>
        <taxon>Alphaproteobacteria</taxon>
        <taxon>Sphingomonadales</taxon>
        <taxon>Sphingomonadaceae</taxon>
        <taxon>Sphingomonas</taxon>
    </lineage>
</organism>
<protein>
    <submittedName>
        <fullName evidence="1">Uncharacterized protein</fullName>
    </submittedName>
</protein>
<keyword evidence="2" id="KW-1185">Reference proteome</keyword>
<reference evidence="2" key="1">
    <citation type="journal article" date="2019" name="Int. J. Syst. Evol. Microbiol.">
        <title>The Global Catalogue of Microorganisms (GCM) 10K type strain sequencing project: providing services to taxonomists for standard genome sequencing and annotation.</title>
        <authorList>
            <consortium name="The Broad Institute Genomics Platform"/>
            <consortium name="The Broad Institute Genome Sequencing Center for Infectious Disease"/>
            <person name="Wu L."/>
            <person name="Ma J."/>
        </authorList>
    </citation>
    <scope>NUCLEOTIDE SEQUENCE [LARGE SCALE GENOMIC DNA]</scope>
    <source>
        <strain evidence="2">JCM 17498</strain>
    </source>
</reference>
<evidence type="ECO:0000313" key="2">
    <source>
        <dbReference type="Proteomes" id="UP001500523"/>
    </source>
</evidence>